<dbReference type="PANTHER" id="PTHR43283:SF11">
    <property type="entry name" value="BETA-LACTAMASE-RELATED DOMAIN-CONTAINING PROTEIN"/>
    <property type="match status" value="1"/>
</dbReference>
<dbReference type="OrthoDB" id="9805821at2"/>
<dbReference type="PANTHER" id="PTHR43283">
    <property type="entry name" value="BETA-LACTAMASE-RELATED"/>
    <property type="match status" value="1"/>
</dbReference>
<evidence type="ECO:0000256" key="1">
    <source>
        <dbReference type="ARBA" id="ARBA00022801"/>
    </source>
</evidence>
<evidence type="ECO:0000313" key="4">
    <source>
        <dbReference type="EMBL" id="THH37576.1"/>
    </source>
</evidence>
<dbReference type="InterPro" id="IPR012338">
    <property type="entry name" value="Beta-lactam/transpept-like"/>
</dbReference>
<dbReference type="AlphaFoldDB" id="A0A4S4NDI5"/>
<name>A0A4S4NDI5_9BACT</name>
<protein>
    <submittedName>
        <fullName evidence="4">Class A beta-lactamase-related serine hydrolase</fullName>
    </submittedName>
</protein>
<gene>
    <name evidence="4" type="ORF">E4021_14225</name>
</gene>
<accession>A0A4S4NDI5</accession>
<proteinExistence type="predicted"/>
<evidence type="ECO:0000256" key="2">
    <source>
        <dbReference type="SAM" id="SignalP"/>
    </source>
</evidence>
<evidence type="ECO:0000259" key="3">
    <source>
        <dbReference type="Pfam" id="PF00144"/>
    </source>
</evidence>
<reference evidence="4 5" key="1">
    <citation type="submission" date="2019-04" db="EMBL/GenBank/DDBJ databases">
        <title>Lewinella litorea sp. nov., isolated from a marine sand.</title>
        <authorList>
            <person name="Yoon J.-H."/>
        </authorList>
    </citation>
    <scope>NUCLEOTIDE SEQUENCE [LARGE SCALE GENOMIC DNA]</scope>
    <source>
        <strain evidence="4 5">HSMS-39</strain>
    </source>
</reference>
<feature type="signal peptide" evidence="2">
    <location>
        <begin position="1"/>
        <end position="19"/>
    </location>
</feature>
<evidence type="ECO:0000313" key="5">
    <source>
        <dbReference type="Proteomes" id="UP000308528"/>
    </source>
</evidence>
<sequence>MPMRLLLPLLVLLLGPLTAQDTLEDSIRSVLEKGIAAGAFPGAQVLVWHHGQPLVHVTAGYHTYDKERATRPDDVYDLASVTKTSTALLVLMQQYGEHRLDLDAPLGLLFEELKGTDKQEIPLRSVLAHRAGLLPWVPYWQSTLRGNARYPWRKSWDATRTNDYRFRPRTIRRDSSRRFPIRLTDDLWLHHNYREKDIYRAIRKSPLKPPGDYVYSGLLFYLLPQYVERTTGQDYRSYLRENFYDPLGADELGYRPLDRGIPLDRIVPTEVDTFFRMDTLHGVVHDEGAALMNGVSANAGLFSTAEDLAKLYQMLMNGGTYQGRRYLTEEAVQEFTRYQYPEEGSHRGLGFDKPLLQYDAATSSVAKDASPASFGHSGYTGTFVWADPEYDLLYIFLSNRVHPSRNRRGIYELSIRPRIHEMIYSFIKRNDSEDEARRMRR</sequence>
<keyword evidence="1 4" id="KW-0378">Hydrolase</keyword>
<dbReference type="Gene3D" id="3.40.710.10">
    <property type="entry name" value="DD-peptidase/beta-lactamase superfamily"/>
    <property type="match status" value="1"/>
</dbReference>
<feature type="chain" id="PRO_5020368521" evidence="2">
    <location>
        <begin position="20"/>
        <end position="441"/>
    </location>
</feature>
<keyword evidence="2" id="KW-0732">Signal</keyword>
<keyword evidence="5" id="KW-1185">Reference proteome</keyword>
<dbReference type="InterPro" id="IPR001466">
    <property type="entry name" value="Beta-lactam-related"/>
</dbReference>
<dbReference type="GO" id="GO:0016787">
    <property type="term" value="F:hydrolase activity"/>
    <property type="evidence" value="ECO:0007669"/>
    <property type="project" value="UniProtKB-KW"/>
</dbReference>
<dbReference type="SUPFAM" id="SSF56601">
    <property type="entry name" value="beta-lactamase/transpeptidase-like"/>
    <property type="match status" value="1"/>
</dbReference>
<feature type="domain" description="Beta-lactamase-related" evidence="3">
    <location>
        <begin position="28"/>
        <end position="407"/>
    </location>
</feature>
<organism evidence="4 5">
    <name type="scientific">Neolewinella litorea</name>
    <dbReference type="NCBI Taxonomy" id="2562452"/>
    <lineage>
        <taxon>Bacteria</taxon>
        <taxon>Pseudomonadati</taxon>
        <taxon>Bacteroidota</taxon>
        <taxon>Saprospiria</taxon>
        <taxon>Saprospirales</taxon>
        <taxon>Lewinellaceae</taxon>
        <taxon>Neolewinella</taxon>
    </lineage>
</organism>
<comment type="caution">
    <text evidence="4">The sequence shown here is derived from an EMBL/GenBank/DDBJ whole genome shotgun (WGS) entry which is preliminary data.</text>
</comment>
<dbReference type="Pfam" id="PF00144">
    <property type="entry name" value="Beta-lactamase"/>
    <property type="match status" value="1"/>
</dbReference>
<dbReference type="InterPro" id="IPR050789">
    <property type="entry name" value="Diverse_Enzym_Activities"/>
</dbReference>
<dbReference type="Proteomes" id="UP000308528">
    <property type="component" value="Unassembled WGS sequence"/>
</dbReference>
<dbReference type="EMBL" id="SRSF01000007">
    <property type="protein sequence ID" value="THH37576.1"/>
    <property type="molecule type" value="Genomic_DNA"/>
</dbReference>